<protein>
    <submittedName>
        <fullName evidence="1">Uncharacterized protein</fullName>
    </submittedName>
</protein>
<reference evidence="1 2" key="1">
    <citation type="submission" date="2016-03" db="EMBL/GenBank/DDBJ databases">
        <title>Trachymyrmex septentrionalis WGS genome.</title>
        <authorList>
            <person name="Nygaard S."/>
            <person name="Hu H."/>
            <person name="Boomsma J."/>
            <person name="Zhang G."/>
        </authorList>
    </citation>
    <scope>NUCLEOTIDE SEQUENCE [LARGE SCALE GENOMIC DNA]</scope>
    <source>
        <strain evidence="1">Tsep2-gDNA-1</strain>
        <tissue evidence="1">Whole body</tissue>
    </source>
</reference>
<sequence length="100" mass="11283">MACGTVLLKPHIGHINIIQFQQKELCYHVAISSTSNSHCLTSLIFKKVWSNDASSPKSTPNSDTLWMHLFFDNHMWVLRTPKAAILAINKAIKVKMCFIA</sequence>
<proteinExistence type="predicted"/>
<keyword evidence="2" id="KW-1185">Reference proteome</keyword>
<name>A0A151JTR7_9HYME</name>
<dbReference type="Proteomes" id="UP000078541">
    <property type="component" value="Unassembled WGS sequence"/>
</dbReference>
<organism evidence="1 2">
    <name type="scientific">Trachymyrmex septentrionalis</name>
    <dbReference type="NCBI Taxonomy" id="34720"/>
    <lineage>
        <taxon>Eukaryota</taxon>
        <taxon>Metazoa</taxon>
        <taxon>Ecdysozoa</taxon>
        <taxon>Arthropoda</taxon>
        <taxon>Hexapoda</taxon>
        <taxon>Insecta</taxon>
        <taxon>Pterygota</taxon>
        <taxon>Neoptera</taxon>
        <taxon>Endopterygota</taxon>
        <taxon>Hymenoptera</taxon>
        <taxon>Apocrita</taxon>
        <taxon>Aculeata</taxon>
        <taxon>Formicoidea</taxon>
        <taxon>Formicidae</taxon>
        <taxon>Myrmicinae</taxon>
        <taxon>Trachymyrmex</taxon>
    </lineage>
</organism>
<dbReference type="AlphaFoldDB" id="A0A151JTR7"/>
<evidence type="ECO:0000313" key="2">
    <source>
        <dbReference type="Proteomes" id="UP000078541"/>
    </source>
</evidence>
<accession>A0A151JTR7</accession>
<dbReference type="EMBL" id="KQ981879">
    <property type="protein sequence ID" value="KYN33991.1"/>
    <property type="molecule type" value="Genomic_DNA"/>
</dbReference>
<evidence type="ECO:0000313" key="1">
    <source>
        <dbReference type="EMBL" id="KYN33991.1"/>
    </source>
</evidence>
<gene>
    <name evidence="1" type="ORF">ALC56_11688</name>
</gene>